<name>A0A6C0KUZ1_9ZZZZ</name>
<keyword evidence="2" id="KW-0819">tRNA processing</keyword>
<dbReference type="GO" id="GO:0160148">
    <property type="term" value="F:tRNA pseudouridine(55) synthase activity"/>
    <property type="evidence" value="ECO:0007669"/>
    <property type="project" value="UniProtKB-EC"/>
</dbReference>
<dbReference type="InterPro" id="IPR014780">
    <property type="entry name" value="tRNA_psdUridine_synth_TruB"/>
</dbReference>
<keyword evidence="3" id="KW-0413">Isomerase</keyword>
<organism evidence="5">
    <name type="scientific">viral metagenome</name>
    <dbReference type="NCBI Taxonomy" id="1070528"/>
    <lineage>
        <taxon>unclassified sequences</taxon>
        <taxon>metagenomes</taxon>
        <taxon>organismal metagenomes</taxon>
    </lineage>
</organism>
<evidence type="ECO:0000313" key="5">
    <source>
        <dbReference type="EMBL" id="QHU20158.1"/>
    </source>
</evidence>
<dbReference type="Gene3D" id="3.30.2350.10">
    <property type="entry name" value="Pseudouridine synthase"/>
    <property type="match status" value="1"/>
</dbReference>
<evidence type="ECO:0000259" key="4">
    <source>
        <dbReference type="Pfam" id="PF01509"/>
    </source>
</evidence>
<dbReference type="PANTHER" id="PTHR13767:SF2">
    <property type="entry name" value="PSEUDOURIDYLATE SYNTHASE TRUB1"/>
    <property type="match status" value="1"/>
</dbReference>
<dbReference type="GO" id="GO:0006400">
    <property type="term" value="P:tRNA modification"/>
    <property type="evidence" value="ECO:0007669"/>
    <property type="project" value="TreeGrafter"/>
</dbReference>
<evidence type="ECO:0000256" key="2">
    <source>
        <dbReference type="ARBA" id="ARBA00022694"/>
    </source>
</evidence>
<sequence length="259" mass="30045">MYHLSDFAESWTGEEIFEIFKPYGYTPKEIVDKVKSITGAKKGAFSGRLDPMACGCLKIFLNESCKLANKINESDKTYRFSFAFYLTSSSGDLLGIPEYKQSSKGIRKDDIIVFLETIKGGTYDQRMPALSSYQVANEKGEKHPLWWWTQNDRLDEVELPSFKKILYDYELIGFNGISLYELSQLAIQRISLINKKHMFNQDLIMTYWRHLKFIDKPILTFEMKAKVSSGFYIRQLVKDIGTFLGVETLTIEIERLSYF</sequence>
<dbReference type="Pfam" id="PF01509">
    <property type="entry name" value="TruB_N"/>
    <property type="match status" value="1"/>
</dbReference>
<dbReference type="EMBL" id="MN740962">
    <property type="protein sequence ID" value="QHU20158.1"/>
    <property type="molecule type" value="Genomic_DNA"/>
</dbReference>
<protein>
    <recommendedName>
        <fullName evidence="1">tRNA pseudouridine(55) synthase</fullName>
        <ecNumber evidence="1">5.4.99.25</ecNumber>
    </recommendedName>
</protein>
<dbReference type="GO" id="GO:1990481">
    <property type="term" value="P:mRNA pseudouridine synthesis"/>
    <property type="evidence" value="ECO:0007669"/>
    <property type="project" value="TreeGrafter"/>
</dbReference>
<evidence type="ECO:0000256" key="1">
    <source>
        <dbReference type="ARBA" id="ARBA00012787"/>
    </source>
</evidence>
<dbReference type="SUPFAM" id="SSF55120">
    <property type="entry name" value="Pseudouridine synthase"/>
    <property type="match status" value="1"/>
</dbReference>
<dbReference type="PANTHER" id="PTHR13767">
    <property type="entry name" value="TRNA-PSEUDOURIDINE SYNTHASE"/>
    <property type="match status" value="1"/>
</dbReference>
<evidence type="ECO:0000256" key="3">
    <source>
        <dbReference type="ARBA" id="ARBA00023235"/>
    </source>
</evidence>
<proteinExistence type="predicted"/>
<feature type="domain" description="Pseudouridine synthase II N-terminal" evidence="4">
    <location>
        <begin position="35"/>
        <end position="139"/>
    </location>
</feature>
<dbReference type="GO" id="GO:0003723">
    <property type="term" value="F:RNA binding"/>
    <property type="evidence" value="ECO:0007669"/>
    <property type="project" value="InterPro"/>
</dbReference>
<dbReference type="AlphaFoldDB" id="A0A6C0KUZ1"/>
<dbReference type="InterPro" id="IPR020103">
    <property type="entry name" value="PsdUridine_synth_cat_dom_sf"/>
</dbReference>
<accession>A0A6C0KUZ1</accession>
<dbReference type="EC" id="5.4.99.25" evidence="1"/>
<reference evidence="5" key="1">
    <citation type="journal article" date="2020" name="Nature">
        <title>Giant virus diversity and host interactions through global metagenomics.</title>
        <authorList>
            <person name="Schulz F."/>
            <person name="Roux S."/>
            <person name="Paez-Espino D."/>
            <person name="Jungbluth S."/>
            <person name="Walsh D.A."/>
            <person name="Denef V.J."/>
            <person name="McMahon K.D."/>
            <person name="Konstantinidis K.T."/>
            <person name="Eloe-Fadrosh E.A."/>
            <person name="Kyrpides N.C."/>
            <person name="Woyke T."/>
        </authorList>
    </citation>
    <scope>NUCLEOTIDE SEQUENCE</scope>
    <source>
        <strain evidence="5">GVMAG-S-3300013014-136</strain>
    </source>
</reference>
<dbReference type="InterPro" id="IPR002501">
    <property type="entry name" value="PsdUridine_synth_N"/>
</dbReference>